<dbReference type="GO" id="GO:0005524">
    <property type="term" value="F:ATP binding"/>
    <property type="evidence" value="ECO:0007669"/>
    <property type="project" value="UniProtKB-KW"/>
</dbReference>
<evidence type="ECO:0000313" key="2">
    <source>
        <dbReference type="EMBL" id="MFC4872053.1"/>
    </source>
</evidence>
<organism evidence="2 3">
    <name type="scientific">Negadavirga shengliensis</name>
    <dbReference type="NCBI Taxonomy" id="1389218"/>
    <lineage>
        <taxon>Bacteria</taxon>
        <taxon>Pseudomonadati</taxon>
        <taxon>Bacteroidota</taxon>
        <taxon>Cytophagia</taxon>
        <taxon>Cytophagales</taxon>
        <taxon>Cyclobacteriaceae</taxon>
        <taxon>Negadavirga</taxon>
    </lineage>
</organism>
<keyword evidence="3" id="KW-1185">Reference proteome</keyword>
<dbReference type="PANTHER" id="PTHR42990">
    <property type="entry name" value="ATPASE"/>
    <property type="match status" value="1"/>
</dbReference>
<dbReference type="RefSeq" id="WP_377064109.1">
    <property type="nucleotide sequence ID" value="NZ_JBHSJJ010000005.1"/>
</dbReference>
<dbReference type="Gene3D" id="3.40.50.300">
    <property type="entry name" value="P-loop containing nucleotide triphosphate hydrolases"/>
    <property type="match status" value="1"/>
</dbReference>
<reference evidence="3" key="1">
    <citation type="journal article" date="2019" name="Int. J. Syst. Evol. Microbiol.">
        <title>The Global Catalogue of Microorganisms (GCM) 10K type strain sequencing project: providing services to taxonomists for standard genome sequencing and annotation.</title>
        <authorList>
            <consortium name="The Broad Institute Genomics Platform"/>
            <consortium name="The Broad Institute Genome Sequencing Center for Infectious Disease"/>
            <person name="Wu L."/>
            <person name="Ma J."/>
        </authorList>
    </citation>
    <scope>NUCLEOTIDE SEQUENCE [LARGE SCALE GENOMIC DNA]</scope>
    <source>
        <strain evidence="3">CGMCC 4.7466</strain>
    </source>
</reference>
<accession>A0ABV9T0D5</accession>
<proteinExistence type="predicted"/>
<comment type="caution">
    <text evidence="2">The sequence shown here is derived from an EMBL/GenBank/DDBJ whole genome shotgun (WGS) entry which is preliminary data.</text>
</comment>
<dbReference type="InterPro" id="IPR027417">
    <property type="entry name" value="P-loop_NTPase"/>
</dbReference>
<dbReference type="SMART" id="SM00382">
    <property type="entry name" value="AAA"/>
    <property type="match status" value="1"/>
</dbReference>
<sequence>MEELLELSEEKILNTALSFKRHLFSRINWTNRLIGIKGARGTGKTTLVLQWLKELNLKKNETVYVSLDDLYFTANTLLTTVRKFRQHGAKIVVLDEVHKYPNWAKEIKNLYDRYTDLKIIFTGSSVIDISRQEGDLSRRALIYELKGMSYREFLDFQYEKRLPVFTLEQLLDPGLNLRTQFDEDFKPLEFFQEYLEYGYYPFFKEDKGGYLQRLRQLVRFIVEYDMAELKGFDIRHAKKMLQLLYVVAQSVPFKPNINKLAEKTGIHRNSINNYLYFLHEAKLVELLHQAGSSMATLQKPEKIYMENTNLLFALSESPPSKGTVREVFFNNQLSGQYKVTHSPVTDFEVDNKYSFEIGGQSKGRKQIASLSKAWVVKDDLEYPVGNALPLWIFGFLY</sequence>
<dbReference type="PANTHER" id="PTHR42990:SF1">
    <property type="entry name" value="AAA+ ATPASE DOMAIN-CONTAINING PROTEIN"/>
    <property type="match status" value="1"/>
</dbReference>
<feature type="domain" description="AAA+ ATPase" evidence="1">
    <location>
        <begin position="30"/>
        <end position="147"/>
    </location>
</feature>
<dbReference type="Pfam" id="PF13173">
    <property type="entry name" value="AAA_14"/>
    <property type="match status" value="1"/>
</dbReference>
<name>A0ABV9T0D5_9BACT</name>
<dbReference type="InterPro" id="IPR041682">
    <property type="entry name" value="AAA_14"/>
</dbReference>
<dbReference type="SUPFAM" id="SSF52540">
    <property type="entry name" value="P-loop containing nucleoside triphosphate hydrolases"/>
    <property type="match status" value="1"/>
</dbReference>
<keyword evidence="2" id="KW-0547">Nucleotide-binding</keyword>
<dbReference type="InterPro" id="IPR003593">
    <property type="entry name" value="AAA+_ATPase"/>
</dbReference>
<evidence type="ECO:0000313" key="3">
    <source>
        <dbReference type="Proteomes" id="UP001595818"/>
    </source>
</evidence>
<dbReference type="EMBL" id="JBHSJJ010000005">
    <property type="protein sequence ID" value="MFC4872053.1"/>
    <property type="molecule type" value="Genomic_DNA"/>
</dbReference>
<gene>
    <name evidence="2" type="ORF">ACFPFU_10160</name>
</gene>
<dbReference type="Proteomes" id="UP001595818">
    <property type="component" value="Unassembled WGS sequence"/>
</dbReference>
<evidence type="ECO:0000259" key="1">
    <source>
        <dbReference type="SMART" id="SM00382"/>
    </source>
</evidence>
<keyword evidence="2" id="KW-0067">ATP-binding</keyword>
<protein>
    <submittedName>
        <fullName evidence="2">ATP-binding protein</fullName>
    </submittedName>
</protein>